<dbReference type="AlphaFoldDB" id="Q1LDA8"/>
<geneLocation type="plasmid" evidence="2 3">
    <name>megaplasmid</name>
</geneLocation>
<keyword evidence="2" id="KW-0614">Plasmid</keyword>
<protein>
    <submittedName>
        <fullName evidence="2">Uncharacterized protein</fullName>
    </submittedName>
</protein>
<gene>
    <name evidence="2" type="ordered locus">Rmet_5006</name>
</gene>
<dbReference type="Proteomes" id="UP000002429">
    <property type="component" value="Plasmid megaplasmid"/>
</dbReference>
<sequence length="145" mass="15667">MRPCIKVRFAVGEGSRRAVPKGASDDSDDGSKEAPLTHGRRTAGARQAHGRRTAGARRTSLLGLDGIQYAEFREGPDASGTPMLDHVKFGVSDESRSAGRWQQGQQCPASALPCEPLRELTSGVRHWPRRAQHRSGLPSTRGQKG</sequence>
<feature type="region of interest" description="Disordered" evidence="1">
    <location>
        <begin position="93"/>
        <end position="145"/>
    </location>
</feature>
<feature type="region of interest" description="Disordered" evidence="1">
    <location>
        <begin position="13"/>
        <end position="57"/>
    </location>
</feature>
<evidence type="ECO:0000256" key="1">
    <source>
        <dbReference type="SAM" id="MobiDB-lite"/>
    </source>
</evidence>
<dbReference type="HOGENOM" id="CLU_1785313_0_0_4"/>
<proteinExistence type="predicted"/>
<dbReference type="EMBL" id="CP000353">
    <property type="protein sequence ID" value="ABF11868.1"/>
    <property type="molecule type" value="Genomic_DNA"/>
</dbReference>
<name>Q1LDA8_CUPMC</name>
<accession>Q1LDA8</accession>
<dbReference type="KEGG" id="rme:Rmet_5006"/>
<evidence type="ECO:0000313" key="3">
    <source>
        <dbReference type="Proteomes" id="UP000002429"/>
    </source>
</evidence>
<reference evidence="3" key="1">
    <citation type="journal article" date="2010" name="PLoS ONE">
        <title>The complete genome sequence of Cupriavidus metallidurans strain CH34, a master survivalist in harsh and anthropogenic environments.</title>
        <authorList>
            <person name="Janssen P.J."/>
            <person name="Van Houdt R."/>
            <person name="Moors H."/>
            <person name="Monsieurs P."/>
            <person name="Morin N."/>
            <person name="Michaux A."/>
            <person name="Benotmane M.A."/>
            <person name="Leys N."/>
            <person name="Vallaeys T."/>
            <person name="Lapidus A."/>
            <person name="Monchy S."/>
            <person name="Medigue C."/>
            <person name="Taghavi S."/>
            <person name="McCorkle S."/>
            <person name="Dunn J."/>
            <person name="van der Lelie D."/>
            <person name="Mergeay M."/>
        </authorList>
    </citation>
    <scope>NUCLEOTIDE SEQUENCE [LARGE SCALE GENOMIC DNA]</scope>
    <source>
        <strain evidence="3">ATCC 43123 / DSM 2839 / NBRC 102507 / CH34</strain>
    </source>
</reference>
<evidence type="ECO:0000313" key="2">
    <source>
        <dbReference type="EMBL" id="ABF11868.1"/>
    </source>
</evidence>
<feature type="compositionally biased region" description="Basic residues" evidence="1">
    <location>
        <begin position="38"/>
        <end position="55"/>
    </location>
</feature>
<keyword evidence="3" id="KW-1185">Reference proteome</keyword>
<organism evidence="2 3">
    <name type="scientific">Cupriavidus metallidurans (strain ATCC 43123 / DSM 2839 / NBRC 102507 / CH34)</name>
    <name type="common">Ralstonia metallidurans</name>
    <dbReference type="NCBI Taxonomy" id="266264"/>
    <lineage>
        <taxon>Bacteria</taxon>
        <taxon>Pseudomonadati</taxon>
        <taxon>Pseudomonadota</taxon>
        <taxon>Betaproteobacteria</taxon>
        <taxon>Burkholderiales</taxon>
        <taxon>Burkholderiaceae</taxon>
        <taxon>Cupriavidus</taxon>
    </lineage>
</organism>